<evidence type="ECO:0000313" key="3">
    <source>
        <dbReference type="Proteomes" id="UP000433181"/>
    </source>
</evidence>
<dbReference type="RefSeq" id="WP_154407445.1">
    <property type="nucleotide sequence ID" value="NZ_VUNR01000019.1"/>
</dbReference>
<accession>A0A6I2UI90</accession>
<keyword evidence="3" id="KW-1185">Reference proteome</keyword>
<comment type="caution">
    <text evidence="2">The sequence shown here is derived from an EMBL/GenBank/DDBJ whole genome shotgun (WGS) entry which is preliminary data.</text>
</comment>
<name>A0A6I2UI90_9FIRM</name>
<organism evidence="2 3">
    <name type="scientific">Anaerovibrio slackiae</name>
    <dbReference type="NCBI Taxonomy" id="2652309"/>
    <lineage>
        <taxon>Bacteria</taxon>
        <taxon>Bacillati</taxon>
        <taxon>Bacillota</taxon>
        <taxon>Negativicutes</taxon>
        <taxon>Selenomonadales</taxon>
        <taxon>Selenomonadaceae</taxon>
        <taxon>Anaerovibrio</taxon>
    </lineage>
</organism>
<sequence length="209" mass="24577">MMTNKASDNSLKGEDYIVIFIVFFISIILLVYGLLYNIYNCFENLIFKEAVIETNSDKNIFNEDIHLKDLHKTILLNTSKFNELIKKYLNIVNNKQTDTELISNLKKMETITEAIIKEIERDESMIEPKLRLARDFINYYQSKSIYFLDSLCNLISSGVENSKFENTIRSITKTLYDFGNEYEKQYCKIMEIEIAKIEAQIKIHEMNSQ</sequence>
<evidence type="ECO:0000313" key="2">
    <source>
        <dbReference type="EMBL" id="MSU09274.1"/>
    </source>
</evidence>
<evidence type="ECO:0000256" key="1">
    <source>
        <dbReference type="SAM" id="Phobius"/>
    </source>
</evidence>
<proteinExistence type="predicted"/>
<feature type="transmembrane region" description="Helical" evidence="1">
    <location>
        <begin position="16"/>
        <end position="39"/>
    </location>
</feature>
<keyword evidence="1" id="KW-0472">Membrane</keyword>
<dbReference type="AlphaFoldDB" id="A0A6I2UI90"/>
<protein>
    <recommendedName>
        <fullName evidence="4">5-bromo-4-chloroindolyl phosphate hydrolysis protein</fullName>
    </recommendedName>
</protein>
<keyword evidence="1" id="KW-1133">Transmembrane helix</keyword>
<gene>
    <name evidence="2" type="ORF">FYJ84_09780</name>
</gene>
<dbReference type="EMBL" id="VUNR01000019">
    <property type="protein sequence ID" value="MSU09274.1"/>
    <property type="molecule type" value="Genomic_DNA"/>
</dbReference>
<dbReference type="Proteomes" id="UP000433181">
    <property type="component" value="Unassembled WGS sequence"/>
</dbReference>
<evidence type="ECO:0008006" key="4">
    <source>
        <dbReference type="Google" id="ProtNLM"/>
    </source>
</evidence>
<dbReference type="GeneID" id="96779211"/>
<keyword evidence="1" id="KW-0812">Transmembrane</keyword>
<reference evidence="2 3" key="1">
    <citation type="submission" date="2019-08" db="EMBL/GenBank/DDBJ databases">
        <title>In-depth cultivation of the pig gut microbiome towards novel bacterial diversity and tailored functional studies.</title>
        <authorList>
            <person name="Wylensek D."/>
            <person name="Hitch T.C.A."/>
            <person name="Clavel T."/>
        </authorList>
    </citation>
    <scope>NUCLEOTIDE SEQUENCE [LARGE SCALE GENOMIC DNA]</scope>
    <source>
        <strain evidence="2 3">WCA-693-APC-5D-A</strain>
    </source>
</reference>